<protein>
    <recommendedName>
        <fullName evidence="3">ACB domain-containing protein</fullName>
    </recommendedName>
</protein>
<dbReference type="KEGG" id="amus:LMH87_008370"/>
<evidence type="ECO:0000256" key="1">
    <source>
        <dbReference type="ARBA" id="ARBA00005567"/>
    </source>
</evidence>
<dbReference type="InterPro" id="IPR014352">
    <property type="entry name" value="FERM/acyl-CoA-bd_prot_sf"/>
</dbReference>
<keyword evidence="5" id="KW-1185">Reference proteome</keyword>
<evidence type="ECO:0000313" key="4">
    <source>
        <dbReference type="EMBL" id="KAJ4159470.1"/>
    </source>
</evidence>
<name>A0A9W8QJ61_AKAMU</name>
<dbReference type="InterPro" id="IPR000582">
    <property type="entry name" value="Acyl-CoA-binding_protein"/>
</dbReference>
<comment type="caution">
    <text evidence="4">The sequence shown here is derived from an EMBL/GenBank/DDBJ whole genome shotgun (WGS) entry which is preliminary data.</text>
</comment>
<evidence type="ECO:0000313" key="5">
    <source>
        <dbReference type="Proteomes" id="UP001144673"/>
    </source>
</evidence>
<dbReference type="EMBL" id="JAJHUN010000005">
    <property type="protein sequence ID" value="KAJ4159470.1"/>
    <property type="molecule type" value="Genomic_DNA"/>
</dbReference>
<dbReference type="Pfam" id="PF00887">
    <property type="entry name" value="ACBP"/>
    <property type="match status" value="1"/>
</dbReference>
<dbReference type="SUPFAM" id="SSF47027">
    <property type="entry name" value="Acyl-CoA binding protein"/>
    <property type="match status" value="1"/>
</dbReference>
<dbReference type="Proteomes" id="UP001144673">
    <property type="component" value="Unassembled WGS sequence"/>
</dbReference>
<dbReference type="GO" id="GO:0000062">
    <property type="term" value="F:fatty-acyl-CoA binding"/>
    <property type="evidence" value="ECO:0007669"/>
    <property type="project" value="InterPro"/>
</dbReference>
<dbReference type="PROSITE" id="PS51228">
    <property type="entry name" value="ACB_2"/>
    <property type="match status" value="1"/>
</dbReference>
<dbReference type="PRINTS" id="PR00689">
    <property type="entry name" value="ACOABINDINGP"/>
</dbReference>
<dbReference type="GO" id="GO:0006631">
    <property type="term" value="P:fatty acid metabolic process"/>
    <property type="evidence" value="ECO:0007669"/>
    <property type="project" value="TreeGrafter"/>
</dbReference>
<dbReference type="PANTHER" id="PTHR23310">
    <property type="entry name" value="ACYL-COA-BINDING PROTEIN, ACBP"/>
    <property type="match status" value="1"/>
</dbReference>
<proteinExistence type="inferred from homology"/>
<dbReference type="CDD" id="cd00435">
    <property type="entry name" value="ACBP"/>
    <property type="match status" value="1"/>
</dbReference>
<evidence type="ECO:0000259" key="3">
    <source>
        <dbReference type="PROSITE" id="PS51228"/>
    </source>
</evidence>
<feature type="domain" description="ACB" evidence="3">
    <location>
        <begin position="46"/>
        <end position="129"/>
    </location>
</feature>
<dbReference type="AlphaFoldDB" id="A0A9W8QJ61"/>
<accession>A0A9W8QJ61</accession>
<dbReference type="RefSeq" id="XP_056057469.1">
    <property type="nucleotide sequence ID" value="XM_056197604.1"/>
</dbReference>
<sequence>MLSRSLRFSCKSETRRPLALIQKTIEFVRRHAFPCYLYSIMTVGLDNAEFKDAAEKVKTLSRKPDNNSLLRLYGLFKQATVGDNETDAPGMMDFTGKAKWGAWNEMKGVSREDATEQYIALANDLIAKD</sequence>
<evidence type="ECO:0000256" key="2">
    <source>
        <dbReference type="ARBA" id="ARBA00023121"/>
    </source>
</evidence>
<dbReference type="PANTHER" id="PTHR23310:SF62">
    <property type="entry name" value="ACYL-COA BINDING PROTEIN 1, ISOFORM A"/>
    <property type="match status" value="1"/>
</dbReference>
<organism evidence="4 5">
    <name type="scientific">Akanthomyces muscarius</name>
    <name type="common">Entomopathogenic fungus</name>
    <name type="synonym">Lecanicillium muscarium</name>
    <dbReference type="NCBI Taxonomy" id="2231603"/>
    <lineage>
        <taxon>Eukaryota</taxon>
        <taxon>Fungi</taxon>
        <taxon>Dikarya</taxon>
        <taxon>Ascomycota</taxon>
        <taxon>Pezizomycotina</taxon>
        <taxon>Sordariomycetes</taxon>
        <taxon>Hypocreomycetidae</taxon>
        <taxon>Hypocreales</taxon>
        <taxon>Cordycipitaceae</taxon>
        <taxon>Akanthomyces</taxon>
    </lineage>
</organism>
<dbReference type="InterPro" id="IPR035984">
    <property type="entry name" value="Acyl-CoA-binding_sf"/>
</dbReference>
<dbReference type="Gene3D" id="1.20.80.10">
    <property type="match status" value="1"/>
</dbReference>
<comment type="similarity">
    <text evidence="1">Belongs to the ACBP family.</text>
</comment>
<keyword evidence="2" id="KW-0446">Lipid-binding</keyword>
<dbReference type="GeneID" id="80895529"/>
<gene>
    <name evidence="4" type="ORF">LMH87_008370</name>
</gene>
<reference evidence="4" key="1">
    <citation type="journal article" date="2023" name="Access Microbiol">
        <title>De-novo genome assembly for Akanthomyces muscarius, a biocontrol agent of insect agricultural pests.</title>
        <authorList>
            <person name="Erdos Z."/>
            <person name="Studholme D.J."/>
            <person name="Raymond B."/>
            <person name="Sharma M."/>
        </authorList>
    </citation>
    <scope>NUCLEOTIDE SEQUENCE</scope>
    <source>
        <strain evidence="4">Ve6</strain>
    </source>
</reference>